<dbReference type="AlphaFoldDB" id="A0A420HPY2"/>
<dbReference type="SUPFAM" id="SSF53335">
    <property type="entry name" value="S-adenosyl-L-methionine-dependent methyltransferases"/>
    <property type="match status" value="1"/>
</dbReference>
<dbReference type="GO" id="GO:0030488">
    <property type="term" value="P:tRNA methylation"/>
    <property type="evidence" value="ECO:0007669"/>
    <property type="project" value="InterPro"/>
</dbReference>
<dbReference type="EMBL" id="MCBR01017502">
    <property type="protein sequence ID" value="RKF59472.1"/>
    <property type="molecule type" value="Genomic_DNA"/>
</dbReference>
<evidence type="ECO:0000313" key="4">
    <source>
        <dbReference type="EMBL" id="RKF59472.1"/>
    </source>
</evidence>
<evidence type="ECO:0000256" key="2">
    <source>
        <dbReference type="ARBA" id="ARBA00015963"/>
    </source>
</evidence>
<dbReference type="GO" id="GO:0005739">
    <property type="term" value="C:mitochondrion"/>
    <property type="evidence" value="ECO:0007669"/>
    <property type="project" value="TreeGrafter"/>
</dbReference>
<dbReference type="PANTHER" id="PTHR12133">
    <property type="entry name" value="TRNA (ADENINE(58)-N(1))-METHYLTRANSFERASE"/>
    <property type="match status" value="1"/>
</dbReference>
<organism evidence="4 5">
    <name type="scientific">Golovinomyces cichoracearum</name>
    <dbReference type="NCBI Taxonomy" id="62708"/>
    <lineage>
        <taxon>Eukaryota</taxon>
        <taxon>Fungi</taxon>
        <taxon>Dikarya</taxon>
        <taxon>Ascomycota</taxon>
        <taxon>Pezizomycotina</taxon>
        <taxon>Leotiomycetes</taxon>
        <taxon>Erysiphales</taxon>
        <taxon>Erysiphaceae</taxon>
        <taxon>Golovinomyces</taxon>
    </lineage>
</organism>
<keyword evidence="4" id="KW-0808">Transferase</keyword>
<dbReference type="PANTHER" id="PTHR12133:SF1">
    <property type="entry name" value="TRNA (ADENINE(58)-N(1))-METHYLTRANSFERASE, MITOCHONDRIAL"/>
    <property type="match status" value="1"/>
</dbReference>
<dbReference type="InterPro" id="IPR014816">
    <property type="entry name" value="tRNA_MeTrfase_Gcd14"/>
</dbReference>
<dbReference type="GO" id="GO:0031515">
    <property type="term" value="C:tRNA (m1A) methyltransferase complex"/>
    <property type="evidence" value="ECO:0007669"/>
    <property type="project" value="InterPro"/>
</dbReference>
<evidence type="ECO:0000256" key="3">
    <source>
        <dbReference type="ARBA" id="ARBA00033309"/>
    </source>
</evidence>
<protein>
    <recommendedName>
        <fullName evidence="2">tRNA (adenine(58)-N(1))-methyltransferase catalytic subunit TRM61</fullName>
        <ecNumber evidence="1">2.1.1.220</ecNumber>
    </recommendedName>
    <alternativeName>
        <fullName evidence="3">tRNA(m1A58)-methyltransferase subunit TRM61</fullName>
    </alternativeName>
</protein>
<gene>
    <name evidence="4" type="ORF">GcC1_175037</name>
</gene>
<reference evidence="4 5" key="1">
    <citation type="journal article" date="2018" name="BMC Genomics">
        <title>Comparative genome analyses reveal sequence features reflecting distinct modes of host-adaptation between dicot and monocot powdery mildew.</title>
        <authorList>
            <person name="Wu Y."/>
            <person name="Ma X."/>
            <person name="Pan Z."/>
            <person name="Kale S.D."/>
            <person name="Song Y."/>
            <person name="King H."/>
            <person name="Zhang Q."/>
            <person name="Presley C."/>
            <person name="Deng X."/>
            <person name="Wei C.I."/>
            <person name="Xiao S."/>
        </authorList>
    </citation>
    <scope>NUCLEOTIDE SEQUENCE [LARGE SCALE GENOMIC DNA]</scope>
    <source>
        <strain evidence="4">UCSC1</strain>
    </source>
</reference>
<comment type="caution">
    <text evidence="4">The sequence shown here is derived from an EMBL/GenBank/DDBJ whole genome shotgun (WGS) entry which is preliminary data.</text>
</comment>
<dbReference type="Proteomes" id="UP000285405">
    <property type="component" value="Unassembled WGS sequence"/>
</dbReference>
<sequence>MPPRFIIVDYIRVDQYLVLISLALRSLSPLTDFPTAENDIVILKSSVNDRAEPILTKPLKSGNYVSYKKLKQIIKHDAIIGKYVRDYVRATNGVDYRIYRPTIGEYTDNTPRLVTPIYSQDANLIVSLLDLHPELPGSQTDKLEIFEAGTGHGALTLFLARAIHAANTLPPDIPSDILSQSPAQSCVKEKYDEWRAQRRAIIYSLDNQEKHTRHAAANIKRYRGGIYFPHIDFHTGLIENVIPEKLALNSNAPFLQHSILDLPSPQNYMKLMAEAVRENGLLLVFVPSVTQITKASLLAINDGLPWVLENVLELGGMIGTGGREWDVRPVQPRAFQRAALVGETSSTDDLNVVEPVTDSETLSDDNSMTELKGWEMVCRPKVGVRITNGGFVGVWRKTCKAHRNEQCYV</sequence>
<dbReference type="EC" id="2.1.1.220" evidence="1"/>
<name>A0A420HPY2_9PEZI</name>
<accession>A0A420HPY2</accession>
<dbReference type="OrthoDB" id="5585464at2759"/>
<dbReference type="GO" id="GO:0160107">
    <property type="term" value="F:tRNA (adenine(58)-N1)-methyltransferase activity"/>
    <property type="evidence" value="ECO:0007669"/>
    <property type="project" value="UniProtKB-EC"/>
</dbReference>
<evidence type="ECO:0000256" key="1">
    <source>
        <dbReference type="ARBA" id="ARBA00012796"/>
    </source>
</evidence>
<keyword evidence="4" id="KW-0489">Methyltransferase</keyword>
<proteinExistence type="predicted"/>
<dbReference type="Gene3D" id="3.40.50.150">
    <property type="entry name" value="Vaccinia Virus protein VP39"/>
    <property type="match status" value="1"/>
</dbReference>
<dbReference type="InterPro" id="IPR029063">
    <property type="entry name" value="SAM-dependent_MTases_sf"/>
</dbReference>
<dbReference type="PROSITE" id="PS51620">
    <property type="entry name" value="SAM_TRM61"/>
    <property type="match status" value="1"/>
</dbReference>
<evidence type="ECO:0000313" key="5">
    <source>
        <dbReference type="Proteomes" id="UP000285405"/>
    </source>
</evidence>